<evidence type="ECO:0000256" key="4">
    <source>
        <dbReference type="ARBA" id="ARBA00022737"/>
    </source>
</evidence>
<dbReference type="PRINTS" id="PR00258">
    <property type="entry name" value="SPERACTRCPTR"/>
</dbReference>
<dbReference type="Pfam" id="PF00530">
    <property type="entry name" value="SRCR"/>
    <property type="match status" value="2"/>
</dbReference>
<dbReference type="RefSeq" id="XP_008569343.1">
    <property type="nucleotide sequence ID" value="XM_008571121.1"/>
</dbReference>
<evidence type="ECO:0000256" key="9">
    <source>
        <dbReference type="ARBA" id="ARBA00047197"/>
    </source>
</evidence>
<dbReference type="Pfam" id="PF00100">
    <property type="entry name" value="Zona_pellucida"/>
    <property type="match status" value="1"/>
</dbReference>
<evidence type="ECO:0000256" key="8">
    <source>
        <dbReference type="ARBA" id="ARBA00030560"/>
    </source>
</evidence>
<feature type="domain" description="SRCR" evidence="13">
    <location>
        <begin position="215"/>
        <end position="274"/>
    </location>
</feature>
<evidence type="ECO:0000256" key="10">
    <source>
        <dbReference type="ARBA" id="ARBA00047200"/>
    </source>
</evidence>
<evidence type="ECO:0000313" key="16">
    <source>
        <dbReference type="RefSeq" id="XP_008569343.1"/>
    </source>
</evidence>
<dbReference type="InterPro" id="IPR055356">
    <property type="entry name" value="ZP-N"/>
</dbReference>
<evidence type="ECO:0000256" key="6">
    <source>
        <dbReference type="ARBA" id="ARBA00023157"/>
    </source>
</evidence>
<dbReference type="PROSITE" id="PS50287">
    <property type="entry name" value="SRCR_2"/>
    <property type="match status" value="2"/>
</dbReference>
<dbReference type="SMART" id="SM00241">
    <property type="entry name" value="ZP"/>
    <property type="match status" value="1"/>
</dbReference>
<dbReference type="Gene3D" id="3.10.250.10">
    <property type="entry name" value="SRCR-like domain"/>
    <property type="match status" value="2"/>
</dbReference>
<dbReference type="InterPro" id="IPR001190">
    <property type="entry name" value="SRCR"/>
</dbReference>
<dbReference type="Pfam" id="PF00431">
    <property type="entry name" value="CUB"/>
    <property type="match status" value="1"/>
</dbReference>
<dbReference type="Gene3D" id="2.60.40.4100">
    <property type="entry name" value="Zona pellucida, ZP-C domain"/>
    <property type="match status" value="1"/>
</dbReference>
<dbReference type="CDD" id="cd00041">
    <property type="entry name" value="CUB"/>
    <property type="match status" value="1"/>
</dbReference>
<keyword evidence="3" id="KW-0732">Signal</keyword>
<keyword evidence="6 11" id="KW-1015">Disulfide bond</keyword>
<dbReference type="SMART" id="SM00202">
    <property type="entry name" value="SR"/>
    <property type="match status" value="2"/>
</dbReference>
<proteinExistence type="inferred from homology"/>
<evidence type="ECO:0000259" key="13">
    <source>
        <dbReference type="PROSITE" id="PS50287"/>
    </source>
</evidence>
<dbReference type="InterPro" id="IPR035914">
    <property type="entry name" value="Sperma_CUB_dom_sf"/>
</dbReference>
<sequence>MENFYGCPYDFIEIFDGPQSESSSLGRFCSQTTPIFTSSSNRLTVVFHSDAIVTNIGFYASYESLVQDEDVTDVALRLTGGSHRCEGRVELLYNSSWGTVCDDSWDLRDAQVVCRQLGCGAAIAALGQAHFGRGLGPIALDDVECVGTEARLWQCLHSGWLVHNCGHHEDASAICSARKAPAASATELDPDRPPLPAPVAPAAPALRLAGGPSRCAGRVEVRAPGHGRFGPGAGPILLDDVRCTGTEDALERCAHPGWARHNCHHREDAGVVCAAQLSCLPHLFQAVIDRGYLRRLGYSSWDVHLNDEMCRPQVTGRYLIFNIPYGRCGTIQQEYLGSLSYSNSIRDRIRGHPGQLILRHKVPQLKFTCRVDGPSAIEIVHGADAPTEGAGYDVSISVLQSPASQPVGGMVPYYTSQRKEVFLQATLHSPDSNLRLFVDTCVVSPDPHDFTTTKHDLIQQGCIKDSTYANLHSRQKNVAQFKFNAFSFLESYDVVYLQCKIAVCKVGDYSSGCSQGCAGRSRRSAGPAEAKEGQTDHFQMVGPLEINKVTGQSKTLV</sequence>
<keyword evidence="4" id="KW-0677">Repeat</keyword>
<protein>
    <recommendedName>
        <fullName evidence="9">Scavenger receptor cysteine-rich domain-containing protein DMBT1</fullName>
    </recommendedName>
    <alternativeName>
        <fullName evidence="10">Deleted in malignant brain tumors 1 protein</fullName>
    </alternativeName>
    <alternativeName>
        <fullName evidence="8">Hensin</fullName>
    </alternativeName>
</protein>
<dbReference type="InterPro" id="IPR048290">
    <property type="entry name" value="ZP_chr"/>
</dbReference>
<dbReference type="Gene3D" id="2.60.120.290">
    <property type="entry name" value="Spermadhesin, CUB domain"/>
    <property type="match status" value="1"/>
</dbReference>
<dbReference type="InterPro" id="IPR000859">
    <property type="entry name" value="CUB_dom"/>
</dbReference>
<keyword evidence="15" id="KW-1185">Reference proteome</keyword>
<dbReference type="PANTHER" id="PTHR47653">
    <property type="entry name" value="PROTEIN BARK BEETLE"/>
    <property type="match status" value="1"/>
</dbReference>
<evidence type="ECO:0000256" key="11">
    <source>
        <dbReference type="PROSITE-ProRule" id="PRU00196"/>
    </source>
</evidence>
<feature type="domain" description="ZP" evidence="14">
    <location>
        <begin position="278"/>
        <end position="520"/>
    </location>
</feature>
<feature type="disulfide bond" evidence="11">
    <location>
        <begin position="243"/>
        <end position="253"/>
    </location>
</feature>
<gene>
    <name evidence="16" type="primary">LOC103589214</name>
</gene>
<feature type="domain" description="CUB" evidence="12">
    <location>
        <begin position="1"/>
        <end position="65"/>
    </location>
</feature>
<dbReference type="PRINTS" id="PR00023">
    <property type="entry name" value="ZPELLUCIDA"/>
</dbReference>
<evidence type="ECO:0000256" key="2">
    <source>
        <dbReference type="ARBA" id="ARBA00022448"/>
    </source>
</evidence>
<dbReference type="SUPFAM" id="SSF56487">
    <property type="entry name" value="SRCR-like"/>
    <property type="match status" value="2"/>
</dbReference>
<feature type="disulfide bond" evidence="11">
    <location>
        <begin position="145"/>
        <end position="155"/>
    </location>
</feature>
<dbReference type="InterPro" id="IPR053243">
    <property type="entry name" value="SJ_maturation_regulator"/>
</dbReference>
<evidence type="ECO:0000256" key="3">
    <source>
        <dbReference type="ARBA" id="ARBA00022729"/>
    </source>
</evidence>
<evidence type="ECO:0000256" key="5">
    <source>
        <dbReference type="ARBA" id="ARBA00022927"/>
    </source>
</evidence>
<dbReference type="PROSITE" id="PS00420">
    <property type="entry name" value="SRCR_1"/>
    <property type="match status" value="1"/>
</dbReference>
<dbReference type="PANTHER" id="PTHR47653:SF1">
    <property type="entry name" value="DELETED IN MALIGNANT BRAIN TUMORS 1 PROTEIN"/>
    <property type="match status" value="1"/>
</dbReference>
<name>A0ABM0QLV2_GALVR</name>
<feature type="domain" description="SRCR" evidence="13">
    <location>
        <begin position="76"/>
        <end position="176"/>
    </location>
</feature>
<keyword evidence="7" id="KW-0325">Glycoprotein</keyword>
<dbReference type="Pfam" id="PF23344">
    <property type="entry name" value="ZP-N"/>
    <property type="match status" value="1"/>
</dbReference>
<dbReference type="GeneID" id="103589214"/>
<dbReference type="SUPFAM" id="SSF49854">
    <property type="entry name" value="Spermadhesin, CUB domain"/>
    <property type="match status" value="1"/>
</dbReference>
<evidence type="ECO:0000313" key="15">
    <source>
        <dbReference type="Proteomes" id="UP000694923"/>
    </source>
</evidence>
<dbReference type="PROSITE" id="PS51034">
    <property type="entry name" value="ZP_2"/>
    <property type="match status" value="1"/>
</dbReference>
<dbReference type="PROSITE" id="PS01180">
    <property type="entry name" value="CUB"/>
    <property type="match status" value="1"/>
</dbReference>
<feature type="disulfide bond" evidence="11">
    <location>
        <begin position="101"/>
        <end position="165"/>
    </location>
</feature>
<organism evidence="15 16">
    <name type="scientific">Galeopterus variegatus</name>
    <name type="common">Malayan flying lemur</name>
    <name type="synonym">Cynocephalus variegatus</name>
    <dbReference type="NCBI Taxonomy" id="482537"/>
    <lineage>
        <taxon>Eukaryota</taxon>
        <taxon>Metazoa</taxon>
        <taxon>Chordata</taxon>
        <taxon>Craniata</taxon>
        <taxon>Vertebrata</taxon>
        <taxon>Euteleostomi</taxon>
        <taxon>Mammalia</taxon>
        <taxon>Eutheria</taxon>
        <taxon>Euarchontoglires</taxon>
        <taxon>Dermoptera</taxon>
        <taxon>Cynocephalidae</taxon>
        <taxon>Galeopterus</taxon>
    </lineage>
</organism>
<keyword evidence="2" id="KW-0813">Transport</keyword>
<evidence type="ECO:0000256" key="7">
    <source>
        <dbReference type="ARBA" id="ARBA00023180"/>
    </source>
</evidence>
<feature type="disulfide bond" evidence="11">
    <location>
        <begin position="114"/>
        <end position="175"/>
    </location>
</feature>
<evidence type="ECO:0000259" key="14">
    <source>
        <dbReference type="PROSITE" id="PS51034"/>
    </source>
</evidence>
<comment type="caution">
    <text evidence="11">Lacks conserved residue(s) required for the propagation of feature annotation.</text>
</comment>
<dbReference type="InterPro" id="IPR036772">
    <property type="entry name" value="SRCR-like_dom_sf"/>
</dbReference>
<keyword evidence="5" id="KW-0653">Protein transport</keyword>
<reference evidence="16" key="1">
    <citation type="submission" date="2025-08" db="UniProtKB">
        <authorList>
            <consortium name="RefSeq"/>
        </authorList>
    </citation>
    <scope>IDENTIFICATION</scope>
</reference>
<dbReference type="InterPro" id="IPR055355">
    <property type="entry name" value="ZP-C"/>
</dbReference>
<dbReference type="Proteomes" id="UP000694923">
    <property type="component" value="Unplaced"/>
</dbReference>
<dbReference type="InterPro" id="IPR001507">
    <property type="entry name" value="ZP_dom"/>
</dbReference>
<dbReference type="InterPro" id="IPR042235">
    <property type="entry name" value="ZP-C_dom"/>
</dbReference>
<evidence type="ECO:0000256" key="1">
    <source>
        <dbReference type="ARBA" id="ARBA00009931"/>
    </source>
</evidence>
<dbReference type="Gene3D" id="2.60.40.3210">
    <property type="entry name" value="Zona pellucida, ZP-N domain"/>
    <property type="match status" value="1"/>
</dbReference>
<comment type="similarity">
    <text evidence="1">Belongs to the DMBT1 family.</text>
</comment>
<accession>A0ABM0QLV2</accession>
<evidence type="ECO:0000259" key="12">
    <source>
        <dbReference type="PROSITE" id="PS01180"/>
    </source>
</evidence>